<comment type="caution">
    <text evidence="2">The sequence shown here is derived from an EMBL/GenBank/DDBJ whole genome shotgun (WGS) entry which is preliminary data.</text>
</comment>
<dbReference type="AlphaFoldDB" id="A0A833WMW9"/>
<reference evidence="2" key="1">
    <citation type="submission" date="2020-04" db="EMBL/GenBank/DDBJ databases">
        <title>Hybrid Assembly of Korean Phytophthora infestans isolates.</title>
        <authorList>
            <person name="Prokchorchik M."/>
            <person name="Lee Y."/>
            <person name="Seo J."/>
            <person name="Cho J.-H."/>
            <person name="Park Y.-E."/>
            <person name="Jang D.-C."/>
            <person name="Im J.-S."/>
            <person name="Choi J.-G."/>
            <person name="Park H.-J."/>
            <person name="Lee G.-B."/>
            <person name="Lee Y.-G."/>
            <person name="Hong S.-Y."/>
            <person name="Cho K."/>
            <person name="Sohn K.H."/>
        </authorList>
    </citation>
    <scope>NUCLEOTIDE SEQUENCE</scope>
    <source>
        <strain evidence="2">KR_1_A1</strain>
    </source>
</reference>
<feature type="chain" id="PRO_5032527422" evidence="1">
    <location>
        <begin position="22"/>
        <end position="105"/>
    </location>
</feature>
<dbReference type="EMBL" id="WSZM01000032">
    <property type="protein sequence ID" value="KAF4046027.1"/>
    <property type="molecule type" value="Genomic_DNA"/>
</dbReference>
<dbReference type="Proteomes" id="UP000602510">
    <property type="component" value="Unassembled WGS sequence"/>
</dbReference>
<proteinExistence type="predicted"/>
<feature type="signal peptide" evidence="1">
    <location>
        <begin position="1"/>
        <end position="21"/>
    </location>
</feature>
<evidence type="ECO:0000256" key="1">
    <source>
        <dbReference type="SAM" id="SignalP"/>
    </source>
</evidence>
<evidence type="ECO:0000313" key="3">
    <source>
        <dbReference type="Proteomes" id="UP000602510"/>
    </source>
</evidence>
<evidence type="ECO:0000313" key="2">
    <source>
        <dbReference type="EMBL" id="KAF4046027.1"/>
    </source>
</evidence>
<accession>A0A833WMW9</accession>
<keyword evidence="3" id="KW-1185">Reference proteome</keyword>
<sequence>MMGIRWRTGVIINFARTVCSAWWLPSGDGPAAGEISSLRSYIWTHEMQPKSMVLQGEAVQALIKEANRQGRSRSSARYRSLYIQSLCNLLCPSYLVVTAEDTDQS</sequence>
<keyword evidence="1" id="KW-0732">Signal</keyword>
<name>A0A833WMW9_PHYIN</name>
<organism evidence="2 3">
    <name type="scientific">Phytophthora infestans</name>
    <name type="common">Potato late blight agent</name>
    <name type="synonym">Botrytis infestans</name>
    <dbReference type="NCBI Taxonomy" id="4787"/>
    <lineage>
        <taxon>Eukaryota</taxon>
        <taxon>Sar</taxon>
        <taxon>Stramenopiles</taxon>
        <taxon>Oomycota</taxon>
        <taxon>Peronosporomycetes</taxon>
        <taxon>Peronosporales</taxon>
        <taxon>Peronosporaceae</taxon>
        <taxon>Phytophthora</taxon>
    </lineage>
</organism>
<gene>
    <name evidence="2" type="ORF">GN244_ATG01530</name>
</gene>
<protein>
    <submittedName>
        <fullName evidence="2">Uncharacterized protein</fullName>
    </submittedName>
</protein>